<dbReference type="Proteomes" id="UP001497392">
    <property type="component" value="Unassembled WGS sequence"/>
</dbReference>
<proteinExistence type="predicted"/>
<keyword evidence="2" id="KW-1185">Reference proteome</keyword>
<organism evidence="1 2">
    <name type="scientific">Coccomyxa viridis</name>
    <dbReference type="NCBI Taxonomy" id="1274662"/>
    <lineage>
        <taxon>Eukaryota</taxon>
        <taxon>Viridiplantae</taxon>
        <taxon>Chlorophyta</taxon>
        <taxon>core chlorophytes</taxon>
        <taxon>Trebouxiophyceae</taxon>
        <taxon>Trebouxiophyceae incertae sedis</taxon>
        <taxon>Coccomyxaceae</taxon>
        <taxon>Coccomyxa</taxon>
    </lineage>
</organism>
<evidence type="ECO:0000313" key="2">
    <source>
        <dbReference type="Proteomes" id="UP001497392"/>
    </source>
</evidence>
<protein>
    <submittedName>
        <fullName evidence="1">G1849 protein</fullName>
    </submittedName>
</protein>
<evidence type="ECO:0000313" key="1">
    <source>
        <dbReference type="EMBL" id="CAL5219919.1"/>
    </source>
</evidence>
<accession>A0ABP1FMQ4</accession>
<name>A0ABP1FMQ4_9CHLO</name>
<comment type="caution">
    <text evidence="1">The sequence shown here is derived from an EMBL/GenBank/DDBJ whole genome shotgun (WGS) entry which is preliminary data.</text>
</comment>
<sequence length="189" mass="20422">MHSPDMGHAASSCKGNPLATGSGHSEAIWSEVSRHLTAYEWAHIAGTCRASWFLQVPHIELPHDLPAAGYRFVLSRCHAASSISAAVWDARMANALLTNVEQLNPTDAHDCSDPALTTLCPNVKAVPMRTGQSSPCARPTLQHLDLETSIEEFLQRAAKCMPRGSHTMLRRSILGLARQLRGSLQPGPG</sequence>
<dbReference type="EMBL" id="CAXHTA020000002">
    <property type="protein sequence ID" value="CAL5219919.1"/>
    <property type="molecule type" value="Genomic_DNA"/>
</dbReference>
<reference evidence="1 2" key="1">
    <citation type="submission" date="2024-06" db="EMBL/GenBank/DDBJ databases">
        <authorList>
            <person name="Kraege A."/>
            <person name="Thomma B."/>
        </authorList>
    </citation>
    <scope>NUCLEOTIDE SEQUENCE [LARGE SCALE GENOMIC DNA]</scope>
</reference>
<gene>
    <name evidence="1" type="primary">g1849</name>
    <name evidence="1" type="ORF">VP750_LOCUS1578</name>
</gene>